<keyword evidence="10" id="KW-1185">Reference proteome</keyword>
<evidence type="ECO:0000256" key="7">
    <source>
        <dbReference type="PIRSR" id="PIRSR016020-2"/>
    </source>
</evidence>
<comment type="caution">
    <text evidence="9">The sequence shown here is derived from an EMBL/GenBank/DDBJ whole genome shotgun (WGS) entry which is preliminary data.</text>
</comment>
<dbReference type="InterPro" id="IPR011013">
    <property type="entry name" value="Gal_mutarotase_sf_dom"/>
</dbReference>
<comment type="catalytic activity">
    <reaction evidence="1">
        <text>alpha-D-glucose 6-phosphate = beta-D-glucose 6-phosphate</text>
        <dbReference type="Rhea" id="RHEA:16249"/>
        <dbReference type="ChEBI" id="CHEBI:58225"/>
        <dbReference type="ChEBI" id="CHEBI:58247"/>
        <dbReference type="EC" id="5.1.3.15"/>
    </reaction>
</comment>
<dbReference type="EC" id="5.1.3.15" evidence="3 5"/>
<sequence length="329" mass="35388">MVERANKPKPPTLAATPGLPPQPTVTFSDDNSRVTAVLPTGESVEVLLYGATVISWKDAAGDEKLWVSEAARLDGSKPVRGGIPLVFPVFGPPPSQAEHPQTAGLSQHGFARSSRWEFLGKSTSESLMGPGKGATDHGAVKLDFGLSSGSEGLDPQARAHWPFKFNLIYSVLLSRESLTTSIVATNDDDKPWDCHVLMHTYLRVKDINKVEITGLDKASYIDKVDGAKTKTEESGKLTITGETDRVYSPVDGPVCVVENGETTYSVTRDNLSNVVVWNPWADKAAGMGDFAPKDGYKNMLCIEPGSVSTWQSVEAGDAFEGAQTITIHQ</sequence>
<dbReference type="GO" id="GO:0047938">
    <property type="term" value="F:glucose-6-phosphate 1-epimerase activity"/>
    <property type="evidence" value="ECO:0007669"/>
    <property type="project" value="UniProtKB-UniRule"/>
</dbReference>
<feature type="active site" evidence="6">
    <location>
        <position position="303"/>
    </location>
</feature>
<dbReference type="PIRSF" id="PIRSF016020">
    <property type="entry name" value="PHexose_mutarotase"/>
    <property type="match status" value="1"/>
</dbReference>
<evidence type="ECO:0000256" key="4">
    <source>
        <dbReference type="ARBA" id="ARBA00023235"/>
    </source>
</evidence>
<proteinExistence type="inferred from homology"/>
<dbReference type="EMBL" id="MU853333">
    <property type="protein sequence ID" value="KAK4116167.1"/>
    <property type="molecule type" value="Genomic_DNA"/>
</dbReference>
<evidence type="ECO:0000256" key="5">
    <source>
        <dbReference type="PIRNR" id="PIRNR016020"/>
    </source>
</evidence>
<dbReference type="GO" id="GO:0030246">
    <property type="term" value="F:carbohydrate binding"/>
    <property type="evidence" value="ECO:0007669"/>
    <property type="project" value="UniProtKB-UniRule"/>
</dbReference>
<dbReference type="InterPro" id="IPR014718">
    <property type="entry name" value="GH-type_carb-bd"/>
</dbReference>
<comment type="function">
    <text evidence="5">Catalyzes the interconversion between the alpha and beta anomers from at least three hexose 6-phosphate sugars (Glc6P, Gal6P, and Man6P).</text>
</comment>
<feature type="binding site" evidence="7">
    <location>
        <position position="107"/>
    </location>
    <ligand>
        <name>substrate</name>
    </ligand>
</feature>
<dbReference type="GeneID" id="89938380"/>
<name>A0AAN6YWB5_9PEZI</name>
<dbReference type="Pfam" id="PF01263">
    <property type="entry name" value="Aldose_epim"/>
    <property type="match status" value="1"/>
</dbReference>
<dbReference type="SUPFAM" id="SSF74650">
    <property type="entry name" value="Galactose mutarotase-like"/>
    <property type="match status" value="1"/>
</dbReference>
<evidence type="ECO:0000256" key="3">
    <source>
        <dbReference type="ARBA" id="ARBA00012083"/>
    </source>
</evidence>
<accession>A0AAN6YWB5</accession>
<evidence type="ECO:0000256" key="2">
    <source>
        <dbReference type="ARBA" id="ARBA00005866"/>
    </source>
</evidence>
<dbReference type="PANTHER" id="PTHR11122:SF13">
    <property type="entry name" value="GLUCOSE-6-PHOSPHATE 1-EPIMERASE"/>
    <property type="match status" value="1"/>
</dbReference>
<dbReference type="CDD" id="cd09020">
    <property type="entry name" value="D-hex-6-P-epi_like"/>
    <property type="match status" value="1"/>
</dbReference>
<feature type="region of interest" description="Disordered" evidence="8">
    <location>
        <begin position="1"/>
        <end position="27"/>
    </location>
</feature>
<reference evidence="9" key="1">
    <citation type="journal article" date="2023" name="Mol. Phylogenet. Evol.">
        <title>Genome-scale phylogeny and comparative genomics of the fungal order Sordariales.</title>
        <authorList>
            <person name="Hensen N."/>
            <person name="Bonometti L."/>
            <person name="Westerberg I."/>
            <person name="Brannstrom I.O."/>
            <person name="Guillou S."/>
            <person name="Cros-Aarteil S."/>
            <person name="Calhoun S."/>
            <person name="Haridas S."/>
            <person name="Kuo A."/>
            <person name="Mondo S."/>
            <person name="Pangilinan J."/>
            <person name="Riley R."/>
            <person name="LaButti K."/>
            <person name="Andreopoulos B."/>
            <person name="Lipzen A."/>
            <person name="Chen C."/>
            <person name="Yan M."/>
            <person name="Daum C."/>
            <person name="Ng V."/>
            <person name="Clum A."/>
            <person name="Steindorff A."/>
            <person name="Ohm R.A."/>
            <person name="Martin F."/>
            <person name="Silar P."/>
            <person name="Natvig D.O."/>
            <person name="Lalanne C."/>
            <person name="Gautier V."/>
            <person name="Ament-Velasquez S.L."/>
            <person name="Kruys A."/>
            <person name="Hutchinson M.I."/>
            <person name="Powell A.J."/>
            <person name="Barry K."/>
            <person name="Miller A.N."/>
            <person name="Grigoriev I.V."/>
            <person name="Debuchy R."/>
            <person name="Gladieux P."/>
            <person name="Hiltunen Thoren M."/>
            <person name="Johannesson H."/>
        </authorList>
    </citation>
    <scope>NUCLEOTIDE SEQUENCE</scope>
    <source>
        <strain evidence="9">CBS 508.74</strain>
    </source>
</reference>
<dbReference type="GO" id="GO:0005975">
    <property type="term" value="P:carbohydrate metabolic process"/>
    <property type="evidence" value="ECO:0007669"/>
    <property type="project" value="InterPro"/>
</dbReference>
<feature type="binding site" evidence="7">
    <location>
        <position position="80"/>
    </location>
    <ligand>
        <name>substrate</name>
    </ligand>
</feature>
<dbReference type="AlphaFoldDB" id="A0AAN6YWB5"/>
<dbReference type="Proteomes" id="UP001302812">
    <property type="component" value="Unassembled WGS sequence"/>
</dbReference>
<keyword evidence="4 5" id="KW-0413">Isomerase</keyword>
<feature type="binding site" evidence="7">
    <location>
        <position position="112"/>
    </location>
    <ligand>
        <name>substrate</name>
    </ligand>
</feature>
<dbReference type="Gene3D" id="2.70.98.10">
    <property type="match status" value="1"/>
</dbReference>
<evidence type="ECO:0000256" key="1">
    <source>
        <dbReference type="ARBA" id="ARBA00001096"/>
    </source>
</evidence>
<evidence type="ECO:0000313" key="9">
    <source>
        <dbReference type="EMBL" id="KAK4116167.1"/>
    </source>
</evidence>
<dbReference type="RefSeq" id="XP_064673737.1">
    <property type="nucleotide sequence ID" value="XM_064814255.1"/>
</dbReference>
<gene>
    <name evidence="9" type="ORF">N656DRAFT_774364</name>
</gene>
<evidence type="ECO:0000256" key="8">
    <source>
        <dbReference type="SAM" id="MobiDB-lite"/>
    </source>
</evidence>
<protein>
    <recommendedName>
        <fullName evidence="3 5">Glucose-6-phosphate 1-epimerase</fullName>
        <ecNumber evidence="3 5">5.1.3.15</ecNumber>
    </recommendedName>
</protein>
<evidence type="ECO:0000256" key="6">
    <source>
        <dbReference type="PIRSR" id="PIRSR016020-1"/>
    </source>
</evidence>
<organism evidence="9 10">
    <name type="scientific">Canariomyces notabilis</name>
    <dbReference type="NCBI Taxonomy" id="2074819"/>
    <lineage>
        <taxon>Eukaryota</taxon>
        <taxon>Fungi</taxon>
        <taxon>Dikarya</taxon>
        <taxon>Ascomycota</taxon>
        <taxon>Pezizomycotina</taxon>
        <taxon>Sordariomycetes</taxon>
        <taxon>Sordariomycetidae</taxon>
        <taxon>Sordariales</taxon>
        <taxon>Chaetomiaceae</taxon>
        <taxon>Canariomyces</taxon>
    </lineage>
</organism>
<dbReference type="GO" id="GO:0005737">
    <property type="term" value="C:cytoplasm"/>
    <property type="evidence" value="ECO:0007669"/>
    <property type="project" value="TreeGrafter"/>
</dbReference>
<evidence type="ECO:0000313" key="10">
    <source>
        <dbReference type="Proteomes" id="UP001302812"/>
    </source>
</evidence>
<dbReference type="PANTHER" id="PTHR11122">
    <property type="entry name" value="APOSPORY-ASSOCIATED PROTEIN C-RELATED"/>
    <property type="match status" value="1"/>
</dbReference>
<reference evidence="9" key="2">
    <citation type="submission" date="2023-05" db="EMBL/GenBank/DDBJ databases">
        <authorList>
            <consortium name="Lawrence Berkeley National Laboratory"/>
            <person name="Steindorff A."/>
            <person name="Hensen N."/>
            <person name="Bonometti L."/>
            <person name="Westerberg I."/>
            <person name="Brannstrom I.O."/>
            <person name="Guillou S."/>
            <person name="Cros-Aarteil S."/>
            <person name="Calhoun S."/>
            <person name="Haridas S."/>
            <person name="Kuo A."/>
            <person name="Mondo S."/>
            <person name="Pangilinan J."/>
            <person name="Riley R."/>
            <person name="Labutti K."/>
            <person name="Andreopoulos B."/>
            <person name="Lipzen A."/>
            <person name="Chen C."/>
            <person name="Yanf M."/>
            <person name="Daum C."/>
            <person name="Ng V."/>
            <person name="Clum A."/>
            <person name="Ohm R."/>
            <person name="Martin F."/>
            <person name="Silar P."/>
            <person name="Natvig D."/>
            <person name="Lalanne C."/>
            <person name="Gautier V."/>
            <person name="Ament-Velasquez S.L."/>
            <person name="Kruys A."/>
            <person name="Hutchinson M.I."/>
            <person name="Powell A.J."/>
            <person name="Barry K."/>
            <person name="Miller A.N."/>
            <person name="Grigoriev I.V."/>
            <person name="Debuchy R."/>
            <person name="Gladieux P."/>
            <person name="Thoren M.H."/>
            <person name="Johannesson H."/>
        </authorList>
    </citation>
    <scope>NUCLEOTIDE SEQUENCE</scope>
    <source>
        <strain evidence="9">CBS 508.74</strain>
    </source>
</reference>
<dbReference type="InterPro" id="IPR025532">
    <property type="entry name" value="G6P_1-epimerase"/>
</dbReference>
<feature type="active site" evidence="6">
    <location>
        <position position="199"/>
    </location>
</feature>
<comment type="similarity">
    <text evidence="2 5">Belongs to the glucose-6-phosphate 1-epimerase family.</text>
</comment>
<dbReference type="InterPro" id="IPR008183">
    <property type="entry name" value="Aldose_1/G6P_1-epimerase"/>
</dbReference>